<name>A0A433CW01_9FUNG</name>
<proteinExistence type="predicted"/>
<dbReference type="EMBL" id="RBNI01012745">
    <property type="protein sequence ID" value="RUP42684.1"/>
    <property type="molecule type" value="Genomic_DNA"/>
</dbReference>
<organism evidence="1 2">
    <name type="scientific">Jimgerdemannia flammicorona</name>
    <dbReference type="NCBI Taxonomy" id="994334"/>
    <lineage>
        <taxon>Eukaryota</taxon>
        <taxon>Fungi</taxon>
        <taxon>Fungi incertae sedis</taxon>
        <taxon>Mucoromycota</taxon>
        <taxon>Mucoromycotina</taxon>
        <taxon>Endogonomycetes</taxon>
        <taxon>Endogonales</taxon>
        <taxon>Endogonaceae</taxon>
        <taxon>Jimgerdemannia</taxon>
    </lineage>
</organism>
<dbReference type="Proteomes" id="UP000268093">
    <property type="component" value="Unassembled WGS sequence"/>
</dbReference>
<accession>A0A433CW01</accession>
<reference evidence="1 2" key="1">
    <citation type="journal article" date="2018" name="New Phytol.">
        <title>Phylogenomics of Endogonaceae and evolution of mycorrhizas within Mucoromycota.</title>
        <authorList>
            <person name="Chang Y."/>
            <person name="Desiro A."/>
            <person name="Na H."/>
            <person name="Sandor L."/>
            <person name="Lipzen A."/>
            <person name="Clum A."/>
            <person name="Barry K."/>
            <person name="Grigoriev I.V."/>
            <person name="Martin F.M."/>
            <person name="Stajich J.E."/>
            <person name="Smith M.E."/>
            <person name="Bonito G."/>
            <person name="Spatafora J.W."/>
        </authorList>
    </citation>
    <scope>NUCLEOTIDE SEQUENCE [LARGE SCALE GENOMIC DNA]</scope>
    <source>
        <strain evidence="1 2">GMNB39</strain>
    </source>
</reference>
<dbReference type="AlphaFoldDB" id="A0A433CW01"/>
<sequence length="76" mass="8353">MKAEDPAVVVQWNEAGFNNVPAAPGMRDGIPGQTKDALINVFTNNGGVDIANLHHTMFLFRNNQSVVDCERAMPNW</sequence>
<evidence type="ECO:0000313" key="2">
    <source>
        <dbReference type="Proteomes" id="UP000268093"/>
    </source>
</evidence>
<keyword evidence="2" id="KW-1185">Reference proteome</keyword>
<evidence type="ECO:0000313" key="1">
    <source>
        <dbReference type="EMBL" id="RUP42684.1"/>
    </source>
</evidence>
<gene>
    <name evidence="1" type="ORF">BC936DRAFT_138228</name>
</gene>
<protein>
    <submittedName>
        <fullName evidence="1">Uncharacterized protein</fullName>
    </submittedName>
</protein>
<comment type="caution">
    <text evidence="1">The sequence shown here is derived from an EMBL/GenBank/DDBJ whole genome shotgun (WGS) entry which is preliminary data.</text>
</comment>
<dbReference type="OrthoDB" id="2436378at2759"/>